<feature type="compositionally biased region" description="Polar residues" evidence="1">
    <location>
        <begin position="346"/>
        <end position="355"/>
    </location>
</feature>
<evidence type="ECO:0000256" key="1">
    <source>
        <dbReference type="SAM" id="MobiDB-lite"/>
    </source>
</evidence>
<evidence type="ECO:0008006" key="4">
    <source>
        <dbReference type="Google" id="ProtNLM"/>
    </source>
</evidence>
<organism evidence="2 3">
    <name type="scientific">Psychrobacter piscatorii</name>
    <dbReference type="NCBI Taxonomy" id="554343"/>
    <lineage>
        <taxon>Bacteria</taxon>
        <taxon>Pseudomonadati</taxon>
        <taxon>Pseudomonadota</taxon>
        <taxon>Gammaproteobacteria</taxon>
        <taxon>Moraxellales</taxon>
        <taxon>Moraxellaceae</taxon>
        <taxon>Psychrobacter</taxon>
    </lineage>
</organism>
<gene>
    <name evidence="2" type="ORF">AS194_11245</name>
</gene>
<comment type="caution">
    <text evidence="2">The sequence shown here is derived from an EMBL/GenBank/DDBJ whole genome shotgun (WGS) entry which is preliminary data.</text>
</comment>
<keyword evidence="3" id="KW-1185">Reference proteome</keyword>
<accession>A0A0T6DP07</accession>
<feature type="region of interest" description="Disordered" evidence="1">
    <location>
        <begin position="148"/>
        <end position="190"/>
    </location>
</feature>
<dbReference type="AlphaFoldDB" id="A0A0T6DP07"/>
<dbReference type="Proteomes" id="UP000051202">
    <property type="component" value="Unassembled WGS sequence"/>
</dbReference>
<dbReference type="EMBL" id="LNDJ01000098">
    <property type="protein sequence ID" value="KRU21700.1"/>
    <property type="molecule type" value="Genomic_DNA"/>
</dbReference>
<dbReference type="RefSeq" id="WP_058025521.1">
    <property type="nucleotide sequence ID" value="NZ_LNDJ01000098.1"/>
</dbReference>
<reference evidence="2 3" key="1">
    <citation type="submission" date="2015-11" db="EMBL/GenBank/DDBJ databases">
        <title>Permanent draft genome of Psychrobacter piscatorii LQ58.</title>
        <authorList>
            <person name="Zhou M."/>
            <person name="Dong B."/>
            <person name="Liu Q."/>
        </authorList>
    </citation>
    <scope>NUCLEOTIDE SEQUENCE [LARGE SCALE GENOMIC DNA]</scope>
    <source>
        <strain evidence="2 3">LQ58</strain>
    </source>
</reference>
<proteinExistence type="predicted"/>
<feature type="region of interest" description="Disordered" evidence="1">
    <location>
        <begin position="324"/>
        <end position="355"/>
    </location>
</feature>
<evidence type="ECO:0000313" key="2">
    <source>
        <dbReference type="EMBL" id="KRU21700.1"/>
    </source>
</evidence>
<evidence type="ECO:0000313" key="3">
    <source>
        <dbReference type="Proteomes" id="UP000051202"/>
    </source>
</evidence>
<sequence length="355" mass="40521">MIVKFFRRGQGSGAGPLNYLLGGKDTPREGAKVLYGDPRLTEQLINTTPFKQKYKSGVLSFTEDATQFTDKQKKDIMQRFEETLFVGLEPDQYDILWVEHTDKGGRLELNFVIPCQELRSGKRLQPFYAGADLVRVNAFKNIINQEYDLTDPNDPERKRLINPYVNNAPRPTPYDRPPKSKEKEQEKEDNEIIANPKSTFALKEAIDRRMRHSLAEGSLNNRSSVRYALEGMGLTIKRATKSSISVAHPAMTRNVRLKGTIYEKDFKALSQQAHLIEGRQGDYERTSESRGHRDLKTWTTGMEIKKEYHEKLYGDIKAPEPLALVNNHVTSKEPQDNAPKVEVPTPQRSYSGPRP</sequence>
<protein>
    <recommendedName>
        <fullName evidence="4">Mobilization protein</fullName>
    </recommendedName>
</protein>
<feature type="compositionally biased region" description="Basic and acidic residues" evidence="1">
    <location>
        <begin position="176"/>
        <end position="186"/>
    </location>
</feature>
<name>A0A0T6DP07_9GAMM</name>